<evidence type="ECO:0000256" key="13">
    <source>
        <dbReference type="RuleBase" id="RU000506"/>
    </source>
</evidence>
<evidence type="ECO:0000256" key="3">
    <source>
        <dbReference type="ARBA" id="ARBA00004947"/>
    </source>
</evidence>
<evidence type="ECO:0000259" key="16">
    <source>
        <dbReference type="Pfam" id="PF02744"/>
    </source>
</evidence>
<feature type="active site" description="Tele-UMP-histidine intermediate" evidence="11">
    <location>
        <position position="165"/>
    </location>
</feature>
<keyword evidence="8" id="KW-0862">Zinc</keyword>
<keyword evidence="18" id="KW-1185">Reference proteome</keyword>
<dbReference type="PIRSF" id="PIRSF000808">
    <property type="entry name" value="GalT"/>
    <property type="match status" value="1"/>
</dbReference>
<keyword evidence="9 13" id="KW-0299">Galactose metabolism</keyword>
<dbReference type="GO" id="GO:0005737">
    <property type="term" value="C:cytoplasm"/>
    <property type="evidence" value="ECO:0007669"/>
    <property type="project" value="TreeGrafter"/>
</dbReference>
<feature type="binding site" description="in other chain" evidence="12">
    <location>
        <position position="152"/>
    </location>
    <ligand>
        <name>UDP-alpha-D-glucose</name>
        <dbReference type="ChEBI" id="CHEBI:58885"/>
        <note>ligand shared between dimeric partners</note>
    </ligand>
</feature>
<feature type="binding site" evidence="12">
    <location>
        <begin position="313"/>
        <end position="314"/>
    </location>
    <ligand>
        <name>UDP-alpha-D-glucose</name>
        <dbReference type="ChEBI" id="CHEBI:58885"/>
        <note>ligand shared between dimeric partners</note>
    </ligand>
</feature>
<reference evidence="17" key="1">
    <citation type="submission" date="2021-12" db="EMBL/GenBank/DDBJ databases">
        <authorList>
            <person name="King R."/>
        </authorList>
    </citation>
    <scope>NUCLEOTIDE SEQUENCE</scope>
</reference>
<evidence type="ECO:0000256" key="11">
    <source>
        <dbReference type="PIRSR" id="PIRSR000808-1"/>
    </source>
</evidence>
<feature type="binding site" description="in other chain" evidence="12">
    <location>
        <begin position="76"/>
        <end position="77"/>
    </location>
    <ligand>
        <name>UDP-alpha-D-glucose</name>
        <dbReference type="ChEBI" id="CHEBI:58885"/>
        <note>ligand shared between dimeric partners</note>
    </ligand>
</feature>
<dbReference type="CDD" id="cd00608">
    <property type="entry name" value="GalT"/>
    <property type="match status" value="1"/>
</dbReference>
<dbReference type="NCBIfam" id="TIGR00209">
    <property type="entry name" value="galT_1"/>
    <property type="match status" value="1"/>
</dbReference>
<keyword evidence="5 13" id="KW-0808">Transferase</keyword>
<dbReference type="SUPFAM" id="SSF54197">
    <property type="entry name" value="HIT-like"/>
    <property type="match status" value="2"/>
</dbReference>
<dbReference type="GO" id="GO:0033499">
    <property type="term" value="P:galactose catabolic process via UDP-galactose, Leloir pathway"/>
    <property type="evidence" value="ECO:0007669"/>
    <property type="project" value="TreeGrafter"/>
</dbReference>
<evidence type="ECO:0000256" key="7">
    <source>
        <dbReference type="ARBA" id="ARBA00022723"/>
    </source>
</evidence>
<dbReference type="EC" id="2.7.7.12" evidence="13"/>
<feature type="binding site" evidence="12">
    <location>
        <begin position="318"/>
        <end position="319"/>
    </location>
    <ligand>
        <name>UDP-alpha-D-glucose</name>
        <dbReference type="ChEBI" id="CHEBI:58885"/>
        <note>ligand shared between dimeric partners</note>
    </ligand>
</feature>
<keyword evidence="6 13" id="KW-0548">Nucleotidyltransferase</keyword>
<evidence type="ECO:0000256" key="1">
    <source>
        <dbReference type="ARBA" id="ARBA00001107"/>
    </source>
</evidence>
<comment type="similarity">
    <text evidence="4 13">Belongs to the galactose-1-phosphate uridylyltransferase type 1 family.</text>
</comment>
<gene>
    <name evidence="17" type="ORF">BEMITA_LOCUS1999</name>
</gene>
<dbReference type="PANTHER" id="PTHR11943:SF1">
    <property type="entry name" value="GALACTOSE-1-PHOSPHATE URIDYLYLTRANSFERASE"/>
    <property type="match status" value="1"/>
</dbReference>
<dbReference type="AlphaFoldDB" id="A0A9P0A259"/>
<sequence>MDFSTEDHQHCRFNPLKGEWVLVSPHRTKRPWSGQVEPSTDEEVPEFDPRNPLCPGVTRASGEVTPKYTSTYVFNNDFPALLNDVPGPPKSDDPLFQISEARGTCRVMCFHPKSNVTIPVMTISEICTVIDKWIEELLILGKEFLWIQIFENKGAIMGCSNPHPHCQIWASSFFPNEPACKDHHQREYYKRHGRPMLLDYVEKELQKKERIVVKNDDWVVVVPFWAVWPYETLLLPRMHIQRLSDLSSSQRKSLAEIMKAITIKYDNLFKCSFPYSMGFHGAPTGIKLQEDCSHWLLHGIYYPPLLRSATIKKFMVGYELLAQAQRDLTPEKAADQLRNLPDKHYKSS</sequence>
<protein>
    <recommendedName>
        <fullName evidence="13">Galactose-1-phosphate uridylyltransferase</fullName>
        <ecNumber evidence="13">2.7.7.12</ecNumber>
    </recommendedName>
</protein>
<evidence type="ECO:0000259" key="15">
    <source>
        <dbReference type="Pfam" id="PF01087"/>
    </source>
</evidence>
<evidence type="ECO:0000256" key="8">
    <source>
        <dbReference type="ARBA" id="ARBA00022833"/>
    </source>
</evidence>
<evidence type="ECO:0000256" key="2">
    <source>
        <dbReference type="ARBA" id="ARBA00001947"/>
    </source>
</evidence>
<dbReference type="Pfam" id="PF01087">
    <property type="entry name" value="GalP_UDP_transf"/>
    <property type="match status" value="1"/>
</dbReference>
<dbReference type="OrthoDB" id="418412at2759"/>
<dbReference type="InterPro" id="IPR001937">
    <property type="entry name" value="GalP_UDPtransf1"/>
</dbReference>
<dbReference type="Proteomes" id="UP001152759">
    <property type="component" value="Chromosome 1"/>
</dbReference>
<comment type="pathway">
    <text evidence="3 13">Carbohydrate metabolism; galactose metabolism.</text>
</comment>
<dbReference type="InterPro" id="IPR005849">
    <property type="entry name" value="GalP_Utransf_N"/>
</dbReference>
<dbReference type="GO" id="GO:0008270">
    <property type="term" value="F:zinc ion binding"/>
    <property type="evidence" value="ECO:0007669"/>
    <property type="project" value="InterPro"/>
</dbReference>
<dbReference type="InterPro" id="IPR019779">
    <property type="entry name" value="GalP_UDPtransf1_His-AS"/>
</dbReference>
<dbReference type="PROSITE" id="PS00117">
    <property type="entry name" value="GAL_P_UDP_TRANSF_I"/>
    <property type="match status" value="1"/>
</dbReference>
<dbReference type="FunFam" id="3.30.428.10:FF:000002">
    <property type="entry name" value="Galactose-1-phosphate uridylyltransferase"/>
    <property type="match status" value="1"/>
</dbReference>
<evidence type="ECO:0000256" key="4">
    <source>
        <dbReference type="ARBA" id="ARBA00010951"/>
    </source>
</evidence>
<dbReference type="PANTHER" id="PTHR11943">
    <property type="entry name" value="GALACTOSE-1-PHOSPHATE URIDYLYLTRANSFERASE"/>
    <property type="match status" value="1"/>
</dbReference>
<feature type="region of interest" description="Disordered" evidence="14">
    <location>
        <begin position="29"/>
        <end position="59"/>
    </location>
</feature>
<dbReference type="EMBL" id="OU963862">
    <property type="protein sequence ID" value="CAH0382460.1"/>
    <property type="molecule type" value="Genomic_DNA"/>
</dbReference>
<organism evidence="17 18">
    <name type="scientific">Bemisia tabaci</name>
    <name type="common">Sweetpotato whitefly</name>
    <name type="synonym">Aleurodes tabaci</name>
    <dbReference type="NCBI Taxonomy" id="7038"/>
    <lineage>
        <taxon>Eukaryota</taxon>
        <taxon>Metazoa</taxon>
        <taxon>Ecdysozoa</taxon>
        <taxon>Arthropoda</taxon>
        <taxon>Hexapoda</taxon>
        <taxon>Insecta</taxon>
        <taxon>Pterygota</taxon>
        <taxon>Neoptera</taxon>
        <taxon>Paraneoptera</taxon>
        <taxon>Hemiptera</taxon>
        <taxon>Sternorrhyncha</taxon>
        <taxon>Aleyrodoidea</taxon>
        <taxon>Aleyrodidae</taxon>
        <taxon>Aleyrodinae</taxon>
        <taxon>Bemisia</taxon>
    </lineage>
</organism>
<dbReference type="InterPro" id="IPR005850">
    <property type="entry name" value="GalP_Utransf_C"/>
</dbReference>
<feature type="binding site" description="in other chain" evidence="12">
    <location>
        <position position="325"/>
    </location>
    <ligand>
        <name>UDP-alpha-D-glucose</name>
        <dbReference type="ChEBI" id="CHEBI:58885"/>
        <note>ligand shared between dimeric partners</note>
    </ligand>
</feature>
<comment type="catalytic activity">
    <reaction evidence="1 13">
        <text>alpha-D-galactose 1-phosphate + UDP-alpha-D-glucose = alpha-D-glucose 1-phosphate + UDP-alpha-D-galactose</text>
        <dbReference type="Rhea" id="RHEA:13989"/>
        <dbReference type="ChEBI" id="CHEBI:58336"/>
        <dbReference type="ChEBI" id="CHEBI:58601"/>
        <dbReference type="ChEBI" id="CHEBI:58885"/>
        <dbReference type="ChEBI" id="CHEBI:66914"/>
        <dbReference type="EC" id="2.7.7.12"/>
    </reaction>
</comment>
<dbReference type="InterPro" id="IPR036265">
    <property type="entry name" value="HIT-like_sf"/>
</dbReference>
<keyword evidence="10 13" id="KW-0119">Carbohydrate metabolism</keyword>
<proteinExistence type="inferred from homology"/>
<feature type="domain" description="Galactose-1-phosphate uridyl transferase N-terminal" evidence="15">
    <location>
        <begin position="2"/>
        <end position="175"/>
    </location>
</feature>
<dbReference type="KEGG" id="btab:109044023"/>
<feature type="binding site" description="in other chain" evidence="12">
    <location>
        <begin position="158"/>
        <end position="160"/>
    </location>
    <ligand>
        <name>UDP-alpha-D-glucose</name>
        <dbReference type="ChEBI" id="CHEBI:58885"/>
        <note>ligand shared between dimeric partners</note>
    </ligand>
</feature>
<dbReference type="FunFam" id="3.30.428.10:FF:000001">
    <property type="entry name" value="Galactose-1-phosphate uridylyltransferase"/>
    <property type="match status" value="1"/>
</dbReference>
<accession>A0A9P0A259</accession>
<keyword evidence="7 13" id="KW-0479">Metal-binding</keyword>
<feature type="domain" description="Galactose-1-phosphate uridyl transferase C-terminal" evidence="16">
    <location>
        <begin position="182"/>
        <end position="347"/>
    </location>
</feature>
<feature type="binding site" evidence="12">
    <location>
        <begin position="27"/>
        <end position="30"/>
    </location>
    <ligand>
        <name>UDP-alpha-D-glucose</name>
        <dbReference type="ChEBI" id="CHEBI:58885"/>
        <note>ligand shared between dimeric partners</note>
    </ligand>
</feature>
<evidence type="ECO:0000313" key="17">
    <source>
        <dbReference type="EMBL" id="CAH0382460.1"/>
    </source>
</evidence>
<evidence type="ECO:0000256" key="12">
    <source>
        <dbReference type="PIRSR" id="PIRSR000808-2"/>
    </source>
</evidence>
<name>A0A9P0A259_BEMTA</name>
<evidence type="ECO:0000256" key="14">
    <source>
        <dbReference type="SAM" id="MobiDB-lite"/>
    </source>
</evidence>
<dbReference type="GO" id="GO:0008108">
    <property type="term" value="F:UDP-glucose:hexose-1-phosphate uridylyltransferase activity"/>
    <property type="evidence" value="ECO:0007669"/>
    <property type="project" value="UniProtKB-EC"/>
</dbReference>
<comment type="cofactor">
    <cofactor evidence="2">
        <name>Zn(2+)</name>
        <dbReference type="ChEBI" id="CHEBI:29105"/>
    </cofactor>
</comment>
<feature type="binding site" description="in other chain" evidence="12">
    <location>
        <position position="167"/>
    </location>
    <ligand>
        <name>UDP-alpha-D-glucose</name>
        <dbReference type="ChEBI" id="CHEBI:58885"/>
        <note>ligand shared between dimeric partners</note>
    </ligand>
</feature>
<evidence type="ECO:0000256" key="5">
    <source>
        <dbReference type="ARBA" id="ARBA00022679"/>
    </source>
</evidence>
<dbReference type="Gene3D" id="3.30.428.10">
    <property type="entry name" value="HIT-like"/>
    <property type="match status" value="2"/>
</dbReference>
<dbReference type="Pfam" id="PF02744">
    <property type="entry name" value="GalP_UDP_tr_C"/>
    <property type="match status" value="1"/>
</dbReference>
<dbReference type="NCBIfam" id="NF008724">
    <property type="entry name" value="PRK11720.1"/>
    <property type="match status" value="1"/>
</dbReference>
<evidence type="ECO:0000256" key="9">
    <source>
        <dbReference type="ARBA" id="ARBA00023144"/>
    </source>
</evidence>
<feature type="binding site" description="in other chain" evidence="12">
    <location>
        <position position="60"/>
    </location>
    <ligand>
        <name>UDP-alpha-D-glucose</name>
        <dbReference type="ChEBI" id="CHEBI:58885"/>
        <note>ligand shared between dimeric partners</note>
    </ligand>
</feature>
<evidence type="ECO:0000256" key="10">
    <source>
        <dbReference type="ARBA" id="ARBA00023277"/>
    </source>
</evidence>
<evidence type="ECO:0000313" key="18">
    <source>
        <dbReference type="Proteomes" id="UP001152759"/>
    </source>
</evidence>
<evidence type="ECO:0000256" key="6">
    <source>
        <dbReference type="ARBA" id="ARBA00022695"/>
    </source>
</evidence>